<gene>
    <name evidence="2" type="ORF">FWK35_00013965</name>
</gene>
<dbReference type="OrthoDB" id="6586554at2759"/>
<keyword evidence="3" id="KW-1185">Reference proteome</keyword>
<dbReference type="EMBL" id="VUJU01004408">
    <property type="protein sequence ID" value="KAF0754440.1"/>
    <property type="molecule type" value="Genomic_DNA"/>
</dbReference>
<evidence type="ECO:0000313" key="2">
    <source>
        <dbReference type="EMBL" id="KAF0754440.1"/>
    </source>
</evidence>
<sequence length="181" mass="21247">MALQLYSFKPTINDIDSNFNPMHFTNEILNTNLCIENRSIKPVNEWCLCKKCLNLSTDRECVCCIEFENLQKLCLDKKCITLNKSFSKIILDEEILNITRQQMIVKTKNRKKRNNLRTLDNKTWRFICYKQFTHWVNSWSKLGKGCVQVIIPSCVVHKIRETYPESNGNYIGFKDSNVLPS</sequence>
<name>A0A6G0YEW4_APHCR</name>
<accession>A0A6G0YEW4</accession>
<protein>
    <submittedName>
        <fullName evidence="2">P2X purinoceptor 7-like</fullName>
    </submittedName>
</protein>
<organism evidence="2 3">
    <name type="scientific">Aphis craccivora</name>
    <name type="common">Cowpea aphid</name>
    <dbReference type="NCBI Taxonomy" id="307492"/>
    <lineage>
        <taxon>Eukaryota</taxon>
        <taxon>Metazoa</taxon>
        <taxon>Ecdysozoa</taxon>
        <taxon>Arthropoda</taxon>
        <taxon>Hexapoda</taxon>
        <taxon>Insecta</taxon>
        <taxon>Pterygota</taxon>
        <taxon>Neoptera</taxon>
        <taxon>Paraneoptera</taxon>
        <taxon>Hemiptera</taxon>
        <taxon>Sternorrhyncha</taxon>
        <taxon>Aphidomorpha</taxon>
        <taxon>Aphidoidea</taxon>
        <taxon>Aphididae</taxon>
        <taxon>Aphidini</taxon>
        <taxon>Aphis</taxon>
        <taxon>Aphis</taxon>
    </lineage>
</organism>
<dbReference type="InterPro" id="IPR046815">
    <property type="entry name" value="P2RX7_C"/>
</dbReference>
<feature type="domain" description="P2X purinoreceptor 7 intracellular" evidence="1">
    <location>
        <begin position="39"/>
        <end position="174"/>
    </location>
</feature>
<dbReference type="PANTHER" id="PTHR36981:SF1">
    <property type="entry name" value="P2X PURINORECEPTOR 7 INTRACELLULAR DOMAIN-CONTAINING PROTEIN"/>
    <property type="match status" value="1"/>
</dbReference>
<dbReference type="PANTHER" id="PTHR36981">
    <property type="entry name" value="ZGC:195170"/>
    <property type="match status" value="1"/>
</dbReference>
<dbReference type="Pfam" id="PF20478">
    <property type="entry name" value="P2RX7_C"/>
    <property type="match status" value="1"/>
</dbReference>
<dbReference type="Proteomes" id="UP000478052">
    <property type="component" value="Unassembled WGS sequence"/>
</dbReference>
<evidence type="ECO:0000259" key="1">
    <source>
        <dbReference type="Pfam" id="PF20478"/>
    </source>
</evidence>
<reference evidence="2 3" key="1">
    <citation type="submission" date="2019-08" db="EMBL/GenBank/DDBJ databases">
        <title>Whole genome of Aphis craccivora.</title>
        <authorList>
            <person name="Voronova N.V."/>
            <person name="Shulinski R.S."/>
            <person name="Bandarenka Y.V."/>
            <person name="Zhorov D.G."/>
            <person name="Warner D."/>
        </authorList>
    </citation>
    <scope>NUCLEOTIDE SEQUENCE [LARGE SCALE GENOMIC DNA]</scope>
    <source>
        <strain evidence="2">180601</strain>
        <tissue evidence="2">Whole Body</tissue>
    </source>
</reference>
<evidence type="ECO:0000313" key="3">
    <source>
        <dbReference type="Proteomes" id="UP000478052"/>
    </source>
</evidence>
<dbReference type="AlphaFoldDB" id="A0A6G0YEW4"/>
<proteinExistence type="predicted"/>
<comment type="caution">
    <text evidence="2">The sequence shown here is derived from an EMBL/GenBank/DDBJ whole genome shotgun (WGS) entry which is preliminary data.</text>
</comment>